<evidence type="ECO:0000313" key="4">
    <source>
        <dbReference type="Proteomes" id="UP001604335"/>
    </source>
</evidence>
<dbReference type="PANTHER" id="PTHR34800">
    <property type="entry name" value="TETRAPYRROLE-BINDING PROTEIN, CHLOROPLASTIC"/>
    <property type="match status" value="1"/>
</dbReference>
<dbReference type="SUPFAM" id="SSF140869">
    <property type="entry name" value="GUN4-like"/>
    <property type="match status" value="1"/>
</dbReference>
<dbReference type="Gene3D" id="1.10.10.1770">
    <property type="entry name" value="Gun4-like"/>
    <property type="match status" value="1"/>
</dbReference>
<dbReference type="Proteomes" id="UP001604335">
    <property type="component" value="Unassembled WGS sequence"/>
</dbReference>
<comment type="caution">
    <text evidence="3">The sequence shown here is derived from an EMBL/GenBank/DDBJ whole genome shotgun (WGS) entry which is preliminary data.</text>
</comment>
<dbReference type="SUPFAM" id="SSF52540">
    <property type="entry name" value="P-loop containing nucleoside triphosphate hydrolases"/>
    <property type="match status" value="1"/>
</dbReference>
<reference evidence="4" key="1">
    <citation type="journal article" date="2024" name="Algal Res.">
        <title>Biochemical, toxicological and genomic investigation of a high-biomass producing Limnothrix strain isolated from Italian shallow drinking water reservoir.</title>
        <authorList>
            <person name="Simonazzi M."/>
            <person name="Shishido T.K."/>
            <person name="Delbaje E."/>
            <person name="Wahlsten M."/>
            <person name="Fewer D.P."/>
            <person name="Sivonen K."/>
            <person name="Pezzolesi L."/>
            <person name="Pistocchi R."/>
        </authorList>
    </citation>
    <scope>NUCLEOTIDE SEQUENCE [LARGE SCALE GENOMIC DNA]</scope>
    <source>
        <strain evidence="4">LRLZ20PSL1</strain>
    </source>
</reference>
<keyword evidence="4" id="KW-1185">Reference proteome</keyword>
<dbReference type="Gene3D" id="3.40.50.300">
    <property type="entry name" value="P-loop containing nucleotide triphosphate hydrolases"/>
    <property type="match status" value="1"/>
</dbReference>
<dbReference type="EMBL" id="JAZAQF010000029">
    <property type="protein sequence ID" value="MFG3817149.1"/>
    <property type="molecule type" value="Genomic_DNA"/>
</dbReference>
<gene>
    <name evidence="3" type="ORF">VPK24_05830</name>
</gene>
<dbReference type="Pfam" id="PF05729">
    <property type="entry name" value="NACHT"/>
    <property type="match status" value="1"/>
</dbReference>
<organism evidence="3 4">
    <name type="scientific">Limnothrix redekei LRLZ20PSL1</name>
    <dbReference type="NCBI Taxonomy" id="3112953"/>
    <lineage>
        <taxon>Bacteria</taxon>
        <taxon>Bacillati</taxon>
        <taxon>Cyanobacteriota</taxon>
        <taxon>Cyanophyceae</taxon>
        <taxon>Pseudanabaenales</taxon>
        <taxon>Pseudanabaenaceae</taxon>
        <taxon>Limnothrix</taxon>
    </lineage>
</organism>
<protein>
    <submittedName>
        <fullName evidence="3">GUN4 domain-containing protein</fullName>
    </submittedName>
</protein>
<dbReference type="CDD" id="cd16383">
    <property type="entry name" value="GUN4"/>
    <property type="match status" value="1"/>
</dbReference>
<evidence type="ECO:0000313" key="3">
    <source>
        <dbReference type="EMBL" id="MFG3817149.1"/>
    </source>
</evidence>
<dbReference type="InterPro" id="IPR007111">
    <property type="entry name" value="NACHT_NTPase"/>
</dbReference>
<dbReference type="InterPro" id="IPR037215">
    <property type="entry name" value="GUN4-like_sf"/>
</dbReference>
<evidence type="ECO:0000259" key="2">
    <source>
        <dbReference type="PROSITE" id="PS50837"/>
    </source>
</evidence>
<evidence type="ECO:0000256" key="1">
    <source>
        <dbReference type="SAM" id="MobiDB-lite"/>
    </source>
</evidence>
<accession>A0ABW7CAJ7</accession>
<proteinExistence type="predicted"/>
<dbReference type="InterPro" id="IPR027417">
    <property type="entry name" value="P-loop_NTPase"/>
</dbReference>
<feature type="domain" description="NACHT" evidence="2">
    <location>
        <begin position="213"/>
        <end position="347"/>
    </location>
</feature>
<sequence>MPNESAAPQPEPKQDEKAQESKSATPEAKGRPTSERRFVQRQIVQPLIQWMPLGGSGWLFGGFLLKQEWTQAVVTAGVTLVTAVWGIYSKNFIEQLSEIYADRAKKDASALVAWLDALNETLKWQLSDFEAQYLKRQAQDCQQDIPVGLDRGERSMLFRPELEKVFVPLNLTPVYMVTGDRPERWSQNANDRSPGKGEIWDLLKRVDRGAANRHLALRALGGSGKTTLLKHVAYVYGKGTYRQKGAPKLIPFLLFLKDCRRELTKENPPNLPDLLTHYHLPGLPGGKALNPPPSWAANLLNQGTALVMFDGFDEVPAGDRPVVSQWLSDQMRQYPDAVFIITSRPRAYTEDFRDKPETYVVEEFELHQQQLFIHQWYLSRACQGDRPTRDQRLFAERDADRLWQAITARPEDLGRLPRNPLMLNMICRFHSIKQSADLPSRRSQLYREICEIQLGWRPQARNIELLLDSIDQRREVLQRVALEMMLRATADARESAHKQIEKDDLLGIMQAAFTERNFDVNAADFLAQMVDVSELLVKHDEVYEFAHLGFQEFLTASELVRRRDESLITDRLGLETWKPTLLLYVELLKHPLSFMELTAQQAPQLFAESWPLIDRQRLSAAELETLERLKPAATHARYAKLEALMIAGNWKGADDETYRLMITTVGKEEGDWFTSEELLNFPCEELLAIDRLWVKHSQGQFGFSVQKEIYVACGAKLDGKYPGDKIWEDFGTRVRWRENDDWKSRNELKMNPRLSPKGEFPRYWRFPRGLWEDGWFSSLASRLVNCSRPQS</sequence>
<dbReference type="Pfam" id="PF05419">
    <property type="entry name" value="GUN4"/>
    <property type="match status" value="1"/>
</dbReference>
<dbReference type="Gene3D" id="1.25.40.620">
    <property type="match status" value="1"/>
</dbReference>
<name>A0ABW7CAJ7_9CYAN</name>
<dbReference type="RefSeq" id="WP_393011263.1">
    <property type="nucleotide sequence ID" value="NZ_JAZAQF010000029.1"/>
</dbReference>
<dbReference type="PROSITE" id="PS50837">
    <property type="entry name" value="NACHT"/>
    <property type="match status" value="1"/>
</dbReference>
<feature type="region of interest" description="Disordered" evidence="1">
    <location>
        <begin position="1"/>
        <end position="35"/>
    </location>
</feature>
<dbReference type="PANTHER" id="PTHR34800:SF1">
    <property type="entry name" value="TETRAPYRROLE-BINDING PROTEIN, CHLOROPLASTIC"/>
    <property type="match status" value="1"/>
</dbReference>
<dbReference type="InterPro" id="IPR008629">
    <property type="entry name" value="GUN4-like"/>
</dbReference>